<dbReference type="EMBL" id="JACHZG010000001">
    <property type="protein sequence ID" value="MBB3325490.1"/>
    <property type="molecule type" value="Genomic_DNA"/>
</dbReference>
<dbReference type="Proteomes" id="UP000565572">
    <property type="component" value="Unassembled WGS sequence"/>
</dbReference>
<dbReference type="RefSeq" id="WP_183336435.1">
    <property type="nucleotide sequence ID" value="NZ_JACHZG010000001.1"/>
</dbReference>
<feature type="compositionally biased region" description="Basic and acidic residues" evidence="1">
    <location>
        <begin position="13"/>
        <end position="28"/>
    </location>
</feature>
<evidence type="ECO:0000313" key="3">
    <source>
        <dbReference type="Proteomes" id="UP000565572"/>
    </source>
</evidence>
<gene>
    <name evidence="2" type="ORF">FHX39_000434</name>
</gene>
<organism evidence="2 3">
    <name type="scientific">Microlunatus antarcticus</name>
    <dbReference type="NCBI Taxonomy" id="53388"/>
    <lineage>
        <taxon>Bacteria</taxon>
        <taxon>Bacillati</taxon>
        <taxon>Actinomycetota</taxon>
        <taxon>Actinomycetes</taxon>
        <taxon>Propionibacteriales</taxon>
        <taxon>Propionibacteriaceae</taxon>
        <taxon>Microlunatus</taxon>
    </lineage>
</organism>
<feature type="region of interest" description="Disordered" evidence="1">
    <location>
        <begin position="1"/>
        <end position="65"/>
    </location>
</feature>
<name>A0A7W5P5H6_9ACTN</name>
<evidence type="ECO:0000256" key="1">
    <source>
        <dbReference type="SAM" id="MobiDB-lite"/>
    </source>
</evidence>
<sequence length="65" mass="7194">MFNTSARLAAARRTAEETSASKDAHDLGDETESTDDPQDTDDESREAVRARATAVRARQSTLRHF</sequence>
<feature type="compositionally biased region" description="Low complexity" evidence="1">
    <location>
        <begin position="50"/>
        <end position="65"/>
    </location>
</feature>
<proteinExistence type="predicted"/>
<evidence type="ECO:0000313" key="2">
    <source>
        <dbReference type="EMBL" id="MBB3325490.1"/>
    </source>
</evidence>
<accession>A0A7W5P5H6</accession>
<comment type="caution">
    <text evidence="2">The sequence shown here is derived from an EMBL/GenBank/DDBJ whole genome shotgun (WGS) entry which is preliminary data.</text>
</comment>
<feature type="compositionally biased region" description="Low complexity" evidence="1">
    <location>
        <begin position="1"/>
        <end position="12"/>
    </location>
</feature>
<reference evidence="2 3" key="1">
    <citation type="submission" date="2020-08" db="EMBL/GenBank/DDBJ databases">
        <title>Sequencing the genomes of 1000 actinobacteria strains.</title>
        <authorList>
            <person name="Klenk H.-P."/>
        </authorList>
    </citation>
    <scope>NUCLEOTIDE SEQUENCE [LARGE SCALE GENOMIC DNA]</scope>
    <source>
        <strain evidence="2 3">DSM 11053</strain>
    </source>
</reference>
<protein>
    <submittedName>
        <fullName evidence="2">Uncharacterized protein</fullName>
    </submittedName>
</protein>
<dbReference type="AlphaFoldDB" id="A0A7W5P5H6"/>
<feature type="compositionally biased region" description="Acidic residues" evidence="1">
    <location>
        <begin position="29"/>
        <end position="44"/>
    </location>
</feature>
<keyword evidence="3" id="KW-1185">Reference proteome</keyword>